<dbReference type="AlphaFoldDB" id="A0A9Q9F1E3"/>
<dbReference type="GO" id="GO:0016020">
    <property type="term" value="C:membrane"/>
    <property type="evidence" value="ECO:0007669"/>
    <property type="project" value="UniProtKB-SubCell"/>
</dbReference>
<reference evidence="6" key="1">
    <citation type="submission" date="2021-04" db="EMBL/GenBank/DDBJ databases">
        <title>Complete Genome Sequences of Macrococcus spp. from dog and cattle.</title>
        <authorList>
            <person name="Schwendener S."/>
            <person name="Perreten V."/>
        </authorList>
    </citation>
    <scope>NUCLEOTIDE SEQUENCE</scope>
    <source>
        <strain evidence="6">Epi0143-OL</strain>
    </source>
</reference>
<dbReference type="Pfam" id="PF04688">
    <property type="entry name" value="Holin_SPP1"/>
    <property type="match status" value="1"/>
</dbReference>
<comment type="subcellular location">
    <subcellularLocation>
        <location evidence="1">Membrane</location>
    </subcellularLocation>
</comment>
<dbReference type="KEGG" id="mequ:KFV11_08425"/>
<feature type="transmembrane region" description="Helical" evidence="5">
    <location>
        <begin position="9"/>
        <end position="29"/>
    </location>
</feature>
<proteinExistence type="predicted"/>
<name>A0A9Q9F1E3_9STAP</name>
<keyword evidence="2 5" id="KW-0812">Transmembrane</keyword>
<sequence length="83" mass="9293">MTADKLKQWIGLIGGFLGALYLALKSAGIEAEWLAADKVNPWLNVMTTLIPFVLAGYGIYKNQYLLTHRAKKQEETLKQKGLK</sequence>
<evidence type="ECO:0000313" key="7">
    <source>
        <dbReference type="Proteomes" id="UP001057381"/>
    </source>
</evidence>
<evidence type="ECO:0000256" key="1">
    <source>
        <dbReference type="ARBA" id="ARBA00004370"/>
    </source>
</evidence>
<evidence type="ECO:0000256" key="3">
    <source>
        <dbReference type="ARBA" id="ARBA00022989"/>
    </source>
</evidence>
<keyword evidence="4 5" id="KW-0472">Membrane</keyword>
<evidence type="ECO:0000313" key="6">
    <source>
        <dbReference type="EMBL" id="UTH13286.1"/>
    </source>
</evidence>
<evidence type="ECO:0000256" key="4">
    <source>
        <dbReference type="ARBA" id="ARBA00023136"/>
    </source>
</evidence>
<gene>
    <name evidence="6" type="ORF">KFV11_08425</name>
</gene>
<accession>A0A9Q9F1E3</accession>
<organism evidence="6 7">
    <name type="scientific">Macrococcus equipercicus</name>
    <dbReference type="NCBI Taxonomy" id="69967"/>
    <lineage>
        <taxon>Bacteria</taxon>
        <taxon>Bacillati</taxon>
        <taxon>Bacillota</taxon>
        <taxon>Bacilli</taxon>
        <taxon>Bacillales</taxon>
        <taxon>Staphylococcaceae</taxon>
        <taxon>Macrococcus</taxon>
    </lineage>
</organism>
<dbReference type="Proteomes" id="UP001057381">
    <property type="component" value="Chromosome"/>
</dbReference>
<dbReference type="EMBL" id="CP073809">
    <property type="protein sequence ID" value="UTH13286.1"/>
    <property type="molecule type" value="Genomic_DNA"/>
</dbReference>
<dbReference type="InterPro" id="IPR006479">
    <property type="entry name" value="Holin"/>
</dbReference>
<feature type="transmembrane region" description="Helical" evidence="5">
    <location>
        <begin position="41"/>
        <end position="60"/>
    </location>
</feature>
<keyword evidence="3 5" id="KW-1133">Transmembrane helix</keyword>
<protein>
    <submittedName>
        <fullName evidence="6">PTS mannose transporter subunit IID</fullName>
    </submittedName>
</protein>
<dbReference type="RefSeq" id="WP_254249703.1">
    <property type="nucleotide sequence ID" value="NZ_CP073809.1"/>
</dbReference>
<evidence type="ECO:0000256" key="5">
    <source>
        <dbReference type="SAM" id="Phobius"/>
    </source>
</evidence>
<evidence type="ECO:0000256" key="2">
    <source>
        <dbReference type="ARBA" id="ARBA00022692"/>
    </source>
</evidence>